<proteinExistence type="inferred from homology"/>
<evidence type="ECO:0000256" key="3">
    <source>
        <dbReference type="ARBA" id="ARBA00022801"/>
    </source>
</evidence>
<dbReference type="InterPro" id="IPR001279">
    <property type="entry name" value="Metallo-B-lactamas"/>
</dbReference>
<keyword evidence="3 9" id="KW-0378">Hydrolase</keyword>
<evidence type="ECO:0000256" key="7">
    <source>
        <dbReference type="ARBA" id="ARBA00048505"/>
    </source>
</evidence>
<comment type="similarity">
    <text evidence="1">Belongs to the metallo-beta-lactamase superfamily.</text>
</comment>
<evidence type="ECO:0000259" key="8">
    <source>
        <dbReference type="SMART" id="SM00849"/>
    </source>
</evidence>
<dbReference type="CDD" id="cd07720">
    <property type="entry name" value="OPHC2-like_MBL-fold"/>
    <property type="match status" value="1"/>
</dbReference>
<comment type="function">
    <text evidence="6">Counteracts the endogenous Pycsar antiviral defense system. Phosphodiesterase that enables metal-dependent hydrolysis of host cyclic nucleotide Pycsar defense signals such as cCMP and cUMP.</text>
</comment>
<sequence length="295" mass="32846">MSTNYKPQAQVPSVFHKKIGGIIVTVLSDGNLELPLDAFFELEKDEPIQILREHLQAVPPYMNTNGFIVNNNGHITLVDTGFGSSFGPGAGHLIDNLIAAGYSTKDVDTVLLTHMHPDHVNGLLLADGTRAFPNAKVIVHEKEYGFWMKDNVEDHFQDDLGKMSVQMARSALAPYKDDIVTFSDSVGIPGITPIEAHGHTPGHTAYLIESEGDRLLIWGDIIQNATIQMSQPELKFAMDIDADQASRTRIKLLDFASEERIRVTGMHMDFPAFGYVKKEGNRYIYVPEQWRANDL</sequence>
<feature type="domain" description="Metallo-beta-lactamase" evidence="8">
    <location>
        <begin position="63"/>
        <end position="267"/>
    </location>
</feature>
<dbReference type="PANTHER" id="PTHR42978">
    <property type="entry name" value="QUORUM-QUENCHING LACTONASE YTNP-RELATED-RELATED"/>
    <property type="match status" value="1"/>
</dbReference>
<dbReference type="SUPFAM" id="SSF56281">
    <property type="entry name" value="Metallo-hydrolase/oxidoreductase"/>
    <property type="match status" value="1"/>
</dbReference>
<evidence type="ECO:0000256" key="2">
    <source>
        <dbReference type="ARBA" id="ARBA00022723"/>
    </source>
</evidence>
<keyword evidence="10" id="KW-1185">Reference proteome</keyword>
<evidence type="ECO:0000313" key="9">
    <source>
        <dbReference type="EMBL" id="NUU61070.1"/>
    </source>
</evidence>
<protein>
    <submittedName>
        <fullName evidence="9">MBL fold metallo-hydrolase</fullName>
    </submittedName>
</protein>
<organism evidence="9 10">
    <name type="scientific">Paenibacillus agri</name>
    <dbReference type="NCBI Taxonomy" id="2744309"/>
    <lineage>
        <taxon>Bacteria</taxon>
        <taxon>Bacillati</taxon>
        <taxon>Bacillota</taxon>
        <taxon>Bacilli</taxon>
        <taxon>Bacillales</taxon>
        <taxon>Paenibacillaceae</taxon>
        <taxon>Paenibacillus</taxon>
    </lineage>
</organism>
<dbReference type="GO" id="GO:0046872">
    <property type="term" value="F:metal ion binding"/>
    <property type="evidence" value="ECO:0007669"/>
    <property type="project" value="UniProtKB-KW"/>
</dbReference>
<dbReference type="RefSeq" id="WP_175371622.1">
    <property type="nucleotide sequence ID" value="NZ_JABWCS010000206.1"/>
</dbReference>
<dbReference type="Proteomes" id="UP000564806">
    <property type="component" value="Unassembled WGS sequence"/>
</dbReference>
<evidence type="ECO:0000256" key="4">
    <source>
        <dbReference type="ARBA" id="ARBA00022833"/>
    </source>
</evidence>
<gene>
    <name evidence="9" type="ORF">HPT30_11990</name>
</gene>
<dbReference type="PANTHER" id="PTHR42978:SF6">
    <property type="entry name" value="QUORUM-QUENCHING LACTONASE YTNP-RELATED"/>
    <property type="match status" value="1"/>
</dbReference>
<dbReference type="InterPro" id="IPR036866">
    <property type="entry name" value="RibonucZ/Hydroxyglut_hydro"/>
</dbReference>
<dbReference type="EMBL" id="JABWCS010000206">
    <property type="protein sequence ID" value="NUU61070.1"/>
    <property type="molecule type" value="Genomic_DNA"/>
</dbReference>
<comment type="catalytic activity">
    <reaction evidence="5">
        <text>3',5'-cyclic CMP + H2O = CMP + H(+)</text>
        <dbReference type="Rhea" id="RHEA:72675"/>
        <dbReference type="ChEBI" id="CHEBI:15377"/>
        <dbReference type="ChEBI" id="CHEBI:15378"/>
        <dbReference type="ChEBI" id="CHEBI:58003"/>
        <dbReference type="ChEBI" id="CHEBI:60377"/>
    </reaction>
    <physiologicalReaction direction="left-to-right" evidence="5">
        <dbReference type="Rhea" id="RHEA:72676"/>
    </physiologicalReaction>
</comment>
<keyword evidence="4" id="KW-0862">Zinc</keyword>
<evidence type="ECO:0000256" key="5">
    <source>
        <dbReference type="ARBA" id="ARBA00034221"/>
    </source>
</evidence>
<reference evidence="9" key="1">
    <citation type="submission" date="2020-06" db="EMBL/GenBank/DDBJ databases">
        <title>Paenibacillus sp. nov., isolated from soil.</title>
        <authorList>
            <person name="Seo Y.L."/>
        </authorList>
    </citation>
    <scope>NUCLEOTIDE SEQUENCE [LARGE SCALE GENOMIC DNA]</scope>
    <source>
        <strain evidence="9">JW14</strain>
    </source>
</reference>
<comment type="catalytic activity">
    <reaction evidence="7">
        <text>3',5'-cyclic UMP + H2O = UMP + H(+)</text>
        <dbReference type="Rhea" id="RHEA:70575"/>
        <dbReference type="ChEBI" id="CHEBI:15377"/>
        <dbReference type="ChEBI" id="CHEBI:15378"/>
        <dbReference type="ChEBI" id="CHEBI:57865"/>
        <dbReference type="ChEBI" id="CHEBI:184387"/>
    </reaction>
    <physiologicalReaction direction="left-to-right" evidence="7">
        <dbReference type="Rhea" id="RHEA:70576"/>
    </physiologicalReaction>
</comment>
<dbReference type="InterPro" id="IPR051013">
    <property type="entry name" value="MBL_superfamily_lactonases"/>
</dbReference>
<comment type="caution">
    <text evidence="9">The sequence shown here is derived from an EMBL/GenBank/DDBJ whole genome shotgun (WGS) entry which is preliminary data.</text>
</comment>
<evidence type="ECO:0000256" key="6">
    <source>
        <dbReference type="ARBA" id="ARBA00034301"/>
    </source>
</evidence>
<accession>A0A850EMS3</accession>
<evidence type="ECO:0000256" key="1">
    <source>
        <dbReference type="ARBA" id="ARBA00007749"/>
    </source>
</evidence>
<dbReference type="SMART" id="SM00849">
    <property type="entry name" value="Lactamase_B"/>
    <property type="match status" value="1"/>
</dbReference>
<keyword evidence="2" id="KW-0479">Metal-binding</keyword>
<dbReference type="AlphaFoldDB" id="A0A850EMS3"/>
<dbReference type="GO" id="GO:0016787">
    <property type="term" value="F:hydrolase activity"/>
    <property type="evidence" value="ECO:0007669"/>
    <property type="project" value="UniProtKB-KW"/>
</dbReference>
<name>A0A850EMS3_9BACL</name>
<dbReference type="Pfam" id="PF00753">
    <property type="entry name" value="Lactamase_B"/>
    <property type="match status" value="1"/>
</dbReference>
<dbReference type="Gene3D" id="3.60.15.10">
    <property type="entry name" value="Ribonuclease Z/Hydroxyacylglutathione hydrolase-like"/>
    <property type="match status" value="1"/>
</dbReference>
<evidence type="ECO:0000313" key="10">
    <source>
        <dbReference type="Proteomes" id="UP000564806"/>
    </source>
</evidence>